<gene>
    <name evidence="2" type="ORF">rCG_59790</name>
</gene>
<keyword evidence="1" id="KW-1133">Transmembrane helix</keyword>
<keyword evidence="1" id="KW-0812">Transmembrane</keyword>
<dbReference type="AlphaFoldDB" id="A6HSG9"/>
<organism evidence="2 3">
    <name type="scientific">Rattus norvegicus</name>
    <name type="common">Rat</name>
    <dbReference type="NCBI Taxonomy" id="10116"/>
    <lineage>
        <taxon>Eukaryota</taxon>
        <taxon>Metazoa</taxon>
        <taxon>Chordata</taxon>
        <taxon>Craniata</taxon>
        <taxon>Vertebrata</taxon>
        <taxon>Euteleostomi</taxon>
        <taxon>Mammalia</taxon>
        <taxon>Eutheria</taxon>
        <taxon>Euarchontoglires</taxon>
        <taxon>Glires</taxon>
        <taxon>Rodentia</taxon>
        <taxon>Myomorpha</taxon>
        <taxon>Muroidea</taxon>
        <taxon>Muridae</taxon>
        <taxon>Murinae</taxon>
        <taxon>Rattus</taxon>
    </lineage>
</organism>
<proteinExistence type="predicted"/>
<sequence>MSFIKSLLLPHCMLGFSFFFFFLFSFFRSWGPNLGPCAC</sequence>
<name>A6HSG9_RAT</name>
<accession>A6HSG9</accession>
<keyword evidence="1" id="KW-0472">Membrane</keyword>
<evidence type="ECO:0000313" key="3">
    <source>
        <dbReference type="Proteomes" id="UP000234681"/>
    </source>
</evidence>
<reference evidence="2 3" key="1">
    <citation type="submission" date="2005-09" db="EMBL/GenBank/DDBJ databases">
        <authorList>
            <person name="Mural R.J."/>
            <person name="Li P.W."/>
            <person name="Adams M.D."/>
            <person name="Amanatides P.G."/>
            <person name="Baden-Tillson H."/>
            <person name="Barnstead M."/>
            <person name="Chin S.H."/>
            <person name="Dew I."/>
            <person name="Evans C.A."/>
            <person name="Ferriera S."/>
            <person name="Flanigan M."/>
            <person name="Fosler C."/>
            <person name="Glodek A."/>
            <person name="Gu Z."/>
            <person name="Holt R.A."/>
            <person name="Jennings D."/>
            <person name="Kraft C.L."/>
            <person name="Lu F."/>
            <person name="Nguyen T."/>
            <person name="Nusskern D.R."/>
            <person name="Pfannkoch C.M."/>
            <person name="Sitter C."/>
            <person name="Sutton G.G."/>
            <person name="Venter J.C."/>
            <person name="Wang Z."/>
            <person name="Woodage T."/>
            <person name="Zheng X.H."/>
            <person name="Zhong F."/>
        </authorList>
    </citation>
    <scope>NUCLEOTIDE SEQUENCE [LARGE SCALE GENOMIC DNA]</scope>
    <source>
        <strain>BN</strain>
        <strain evidence="3">Sprague-Dawley</strain>
    </source>
</reference>
<evidence type="ECO:0000256" key="1">
    <source>
        <dbReference type="SAM" id="Phobius"/>
    </source>
</evidence>
<feature type="transmembrane region" description="Helical" evidence="1">
    <location>
        <begin position="7"/>
        <end position="27"/>
    </location>
</feature>
<evidence type="ECO:0000313" key="2">
    <source>
        <dbReference type="EMBL" id="EDM15904.1"/>
    </source>
</evidence>
<protein>
    <submittedName>
        <fullName evidence="2">RCG59790</fullName>
    </submittedName>
</protein>
<dbReference type="Proteomes" id="UP000234681">
    <property type="component" value="Chromosome 7"/>
</dbReference>
<dbReference type="EMBL" id="CH473950">
    <property type="protein sequence ID" value="EDM15904.1"/>
    <property type="molecule type" value="Genomic_DNA"/>
</dbReference>